<reference evidence="2 3" key="1">
    <citation type="journal article" date="2016" name="Nat. Commun.">
        <title>Thousands of microbial genomes shed light on interconnected biogeochemical processes in an aquifer system.</title>
        <authorList>
            <person name="Anantharaman K."/>
            <person name="Brown C.T."/>
            <person name="Hug L.A."/>
            <person name="Sharon I."/>
            <person name="Castelle C.J."/>
            <person name="Probst A.J."/>
            <person name="Thomas B.C."/>
            <person name="Singh A."/>
            <person name="Wilkins M.J."/>
            <person name="Karaoz U."/>
            <person name="Brodie E.L."/>
            <person name="Williams K.H."/>
            <person name="Hubbard S.S."/>
            <person name="Banfield J.F."/>
        </authorList>
    </citation>
    <scope>NUCLEOTIDE SEQUENCE [LARGE SCALE GENOMIC DNA]</scope>
</reference>
<dbReference type="STRING" id="1798375.A2773_07395"/>
<comment type="caution">
    <text evidence="2">The sequence shown here is derived from an EMBL/GenBank/DDBJ whole genome shotgun (WGS) entry which is preliminary data.</text>
</comment>
<accession>A0A1F5ZLT0</accession>
<keyword evidence="1" id="KW-1133">Transmembrane helix</keyword>
<evidence type="ECO:0000313" key="3">
    <source>
        <dbReference type="Proteomes" id="UP000177383"/>
    </source>
</evidence>
<feature type="transmembrane region" description="Helical" evidence="1">
    <location>
        <begin position="43"/>
        <end position="63"/>
    </location>
</feature>
<evidence type="ECO:0008006" key="4">
    <source>
        <dbReference type="Google" id="ProtNLM"/>
    </source>
</evidence>
<evidence type="ECO:0000313" key="2">
    <source>
        <dbReference type="EMBL" id="OGG13057.1"/>
    </source>
</evidence>
<dbReference type="Proteomes" id="UP000177383">
    <property type="component" value="Unassembled WGS sequence"/>
</dbReference>
<organism evidence="2 3">
    <name type="scientific">Candidatus Gottesmanbacteria bacterium RIFCSPHIGHO2_01_FULL_39_10</name>
    <dbReference type="NCBI Taxonomy" id="1798375"/>
    <lineage>
        <taxon>Bacteria</taxon>
        <taxon>Candidatus Gottesmaniibacteriota</taxon>
    </lineage>
</organism>
<keyword evidence="1" id="KW-0812">Transmembrane</keyword>
<dbReference type="AlphaFoldDB" id="A0A1F5ZLT0"/>
<dbReference type="InterPro" id="IPR032820">
    <property type="entry name" value="ATPase_put"/>
</dbReference>
<name>A0A1F5ZLT0_9BACT</name>
<proteinExistence type="predicted"/>
<protein>
    <recommendedName>
        <fullName evidence="4">F0F1 ATP synthase subunit</fullName>
    </recommendedName>
</protein>
<feature type="transmembrane region" description="Helical" evidence="1">
    <location>
        <begin position="12"/>
        <end position="31"/>
    </location>
</feature>
<sequence length="73" mass="8602">MKYQQKILDISNFGIGYYIIAPIILGVFLGLGLDSWFETKPYFFIFFLIFGTASSFYNLFKLLKDERKPTHKH</sequence>
<evidence type="ECO:0000256" key="1">
    <source>
        <dbReference type="SAM" id="Phobius"/>
    </source>
</evidence>
<dbReference type="EMBL" id="MFJE01000062">
    <property type="protein sequence ID" value="OGG13057.1"/>
    <property type="molecule type" value="Genomic_DNA"/>
</dbReference>
<gene>
    <name evidence="2" type="ORF">A2773_07395</name>
</gene>
<dbReference type="Pfam" id="PF09527">
    <property type="entry name" value="ATPase_gene1"/>
    <property type="match status" value="1"/>
</dbReference>
<keyword evidence="1" id="KW-0472">Membrane</keyword>